<dbReference type="InterPro" id="IPR001715">
    <property type="entry name" value="CH_dom"/>
</dbReference>
<dbReference type="GO" id="GO:0005930">
    <property type="term" value="C:axoneme"/>
    <property type="evidence" value="ECO:0007669"/>
    <property type="project" value="TreeGrafter"/>
</dbReference>
<evidence type="ECO:0000313" key="3">
    <source>
        <dbReference type="Proteomes" id="UP000039324"/>
    </source>
</evidence>
<reference evidence="2 3" key="1">
    <citation type="submission" date="2015-02" db="EMBL/GenBank/DDBJ databases">
        <authorList>
            <person name="Chooi Y.-H."/>
        </authorList>
    </citation>
    <scope>NUCLEOTIDE SEQUENCE [LARGE SCALE GENOMIC DNA]</scope>
    <source>
        <strain evidence="2">E3</strain>
    </source>
</reference>
<proteinExistence type="predicted"/>
<dbReference type="InterPro" id="IPR036872">
    <property type="entry name" value="CH_dom_sf"/>
</dbReference>
<dbReference type="GO" id="GO:0051493">
    <property type="term" value="P:regulation of cytoskeleton organization"/>
    <property type="evidence" value="ECO:0007669"/>
    <property type="project" value="TreeGrafter"/>
</dbReference>
<keyword evidence="3" id="KW-1185">Reference proteome</keyword>
<gene>
    <name evidence="2" type="ORF">PBRA_001925</name>
</gene>
<feature type="domain" description="Calponin-homology (CH)" evidence="1">
    <location>
        <begin position="8"/>
        <end position="113"/>
    </location>
</feature>
<protein>
    <recommendedName>
        <fullName evidence="1">Calponin-homology (CH) domain-containing protein</fullName>
    </recommendedName>
</protein>
<dbReference type="GO" id="GO:0008017">
    <property type="term" value="F:microtubule binding"/>
    <property type="evidence" value="ECO:0007669"/>
    <property type="project" value="TreeGrafter"/>
</dbReference>
<evidence type="ECO:0000313" key="2">
    <source>
        <dbReference type="EMBL" id="CEP01319.1"/>
    </source>
</evidence>
<dbReference type="SUPFAM" id="SSF47576">
    <property type="entry name" value="Calponin-homology domain, CH-domain"/>
    <property type="match status" value="1"/>
</dbReference>
<dbReference type="Gene3D" id="1.10.418.10">
    <property type="entry name" value="Calponin-like domain"/>
    <property type="match status" value="1"/>
</dbReference>
<dbReference type="FunFam" id="1.10.418.10:FF:000059">
    <property type="entry name" value="RIKEN cDNA 6430531B16 gene"/>
    <property type="match status" value="1"/>
</dbReference>
<dbReference type="AlphaFoldDB" id="A0A0G4J1V2"/>
<evidence type="ECO:0000259" key="1">
    <source>
        <dbReference type="PROSITE" id="PS50021"/>
    </source>
</evidence>
<dbReference type="PROSITE" id="PS50021">
    <property type="entry name" value="CH"/>
    <property type="match status" value="1"/>
</dbReference>
<accession>A0A0G4J1V2</accession>
<dbReference type="PANTHER" id="PTHR12509:SF9">
    <property type="entry name" value="SPERM FLAGELLAR PROTEIN 1 ISOFORM X1"/>
    <property type="match status" value="1"/>
</dbReference>
<organism evidence="2 3">
    <name type="scientific">Plasmodiophora brassicae</name>
    <name type="common">Clubroot disease agent</name>
    <dbReference type="NCBI Taxonomy" id="37360"/>
    <lineage>
        <taxon>Eukaryota</taxon>
        <taxon>Sar</taxon>
        <taxon>Rhizaria</taxon>
        <taxon>Endomyxa</taxon>
        <taxon>Phytomyxea</taxon>
        <taxon>Plasmodiophorida</taxon>
        <taxon>Plasmodiophoridae</taxon>
        <taxon>Plasmodiophora</taxon>
    </lineage>
</organism>
<dbReference type="STRING" id="37360.A0A0G4J1V2"/>
<name>A0A0G4J1V2_PLABS</name>
<dbReference type="OMA" id="MEYYDTR"/>
<dbReference type="EMBL" id="CDSF01000112">
    <property type="protein sequence ID" value="CEP01319.1"/>
    <property type="molecule type" value="Genomic_DNA"/>
</dbReference>
<dbReference type="OrthoDB" id="193300at2759"/>
<dbReference type="Pfam" id="PF06294">
    <property type="entry name" value="CH_2"/>
    <property type="match status" value="1"/>
</dbReference>
<dbReference type="InterPro" id="IPR052111">
    <property type="entry name" value="Spermatogenesis_Ciliary_MAP"/>
</dbReference>
<sequence>MARPDLSDAVLQDLYTWVDQIPLSRPKRSISRDFSDGVLVAELVQHFYPKLVDMHNYSVTNAIARKTYNWATLNKRLFRRMGFAVPPQDIDDVVNARKGAVEHVLLFIRQKATQMGEYETKKQKKQLQSMATGHLAQAEDVTYAAPGAMTAPNRQASPPATYGRASQRCDKCANTEAMQRDRDEQLRKARQTSDILQLKVDKLEQLLRLKDSKIASMSAQLQALNPPSDAFDSDDSLK</sequence>
<dbReference type="InterPro" id="IPR010441">
    <property type="entry name" value="CH_2"/>
</dbReference>
<dbReference type="PANTHER" id="PTHR12509">
    <property type="entry name" value="SPERMATOGENESIS-ASSOCIATED 4-RELATED"/>
    <property type="match status" value="1"/>
</dbReference>
<dbReference type="Proteomes" id="UP000039324">
    <property type="component" value="Unassembled WGS sequence"/>
</dbReference>